<feature type="region of interest" description="Disordered" evidence="1">
    <location>
        <begin position="109"/>
        <end position="139"/>
    </location>
</feature>
<protein>
    <submittedName>
        <fullName evidence="2">Flagella related protein</fullName>
    </submittedName>
</protein>
<dbReference type="EMBL" id="MIGC01001798">
    <property type="protein sequence ID" value="PHJ22153.1"/>
    <property type="molecule type" value="Genomic_DNA"/>
</dbReference>
<feature type="compositionally biased region" description="Basic and acidic residues" evidence="1">
    <location>
        <begin position="254"/>
        <end position="280"/>
    </location>
</feature>
<keyword evidence="2" id="KW-0966">Cell projection</keyword>
<dbReference type="RefSeq" id="XP_067923830.1">
    <property type="nucleotide sequence ID" value="XM_068064204.1"/>
</dbReference>
<feature type="compositionally biased region" description="Basic and acidic residues" evidence="1">
    <location>
        <begin position="112"/>
        <end position="125"/>
    </location>
</feature>
<sequence length="403" mass="44413">MLEFNQDRVKQRLAGVDGPGVLRAGRPMRRGDEPGVRELFDQVPQSRLKQFLHDERENVYKSTVTKPLGRGSLQRPRLPESTTAPDFRFGIKQTTDEVDAAKRLIFPSDFATSEKGRKPSAESHQAHTSGKTSGGNSTGKSMDLLTSFGKSYLWEIDGAKKCFSHAEDTKIVSKAVEEFRRITHPPVGKCTPSLAGRPRVPEEFAFGKPLATDLCNAAECLTGSYSISEQLPDSDLGRPRHSRQAARLSLQDPVRTRSPEDQTPDERSGDGDTRKDAEPLKRRRLSGANPGNELGVGQLLTPQQYESWGVLDEDFMSTRTRVELSELVTRSVGLTYADEPLLQQSVIAAAKGSAAVEGPRATRTDNEGTASLMDVLNVYSKELDKRIAEDTCSLTQTTRLKIL</sequence>
<name>A0A2C6L393_9APIC</name>
<comment type="caution">
    <text evidence="2">The sequence shown here is derived from an EMBL/GenBank/DDBJ whole genome shotgun (WGS) entry which is preliminary data.</text>
</comment>
<accession>A0A2C6L393</accession>
<gene>
    <name evidence="2" type="ORF">CSUI_004009</name>
</gene>
<reference evidence="2 3" key="1">
    <citation type="journal article" date="2017" name="Int. J. Parasitol.">
        <title>The genome of the protozoan parasite Cystoisospora suis and a reverse vaccinology approach to identify vaccine candidates.</title>
        <authorList>
            <person name="Palmieri N."/>
            <person name="Shrestha A."/>
            <person name="Ruttkowski B."/>
            <person name="Beck T."/>
            <person name="Vogl C."/>
            <person name="Tomley F."/>
            <person name="Blake D.P."/>
            <person name="Joachim A."/>
        </authorList>
    </citation>
    <scope>NUCLEOTIDE SEQUENCE [LARGE SCALE GENOMIC DNA]</scope>
    <source>
        <strain evidence="2 3">Wien I</strain>
    </source>
</reference>
<evidence type="ECO:0000313" key="2">
    <source>
        <dbReference type="EMBL" id="PHJ22153.1"/>
    </source>
</evidence>
<feature type="region of interest" description="Disordered" evidence="1">
    <location>
        <begin position="15"/>
        <end position="39"/>
    </location>
</feature>
<proteinExistence type="predicted"/>
<feature type="compositionally biased region" description="Basic and acidic residues" evidence="1">
    <location>
        <begin position="29"/>
        <end position="39"/>
    </location>
</feature>
<feature type="region of interest" description="Disordered" evidence="1">
    <location>
        <begin position="228"/>
        <end position="298"/>
    </location>
</feature>
<organism evidence="2 3">
    <name type="scientific">Cystoisospora suis</name>
    <dbReference type="NCBI Taxonomy" id="483139"/>
    <lineage>
        <taxon>Eukaryota</taxon>
        <taxon>Sar</taxon>
        <taxon>Alveolata</taxon>
        <taxon>Apicomplexa</taxon>
        <taxon>Conoidasida</taxon>
        <taxon>Coccidia</taxon>
        <taxon>Eucoccidiorida</taxon>
        <taxon>Eimeriorina</taxon>
        <taxon>Sarcocystidae</taxon>
        <taxon>Cystoisospora</taxon>
    </lineage>
</organism>
<keyword evidence="2" id="KW-0969">Cilium</keyword>
<dbReference type="AlphaFoldDB" id="A0A2C6L393"/>
<keyword evidence="3" id="KW-1185">Reference proteome</keyword>
<dbReference type="VEuPathDB" id="ToxoDB:CSUI_004009"/>
<evidence type="ECO:0000313" key="3">
    <source>
        <dbReference type="Proteomes" id="UP000221165"/>
    </source>
</evidence>
<dbReference type="OrthoDB" id="329034at2759"/>
<evidence type="ECO:0000256" key="1">
    <source>
        <dbReference type="SAM" id="MobiDB-lite"/>
    </source>
</evidence>
<keyword evidence="2" id="KW-0282">Flagellum</keyword>
<dbReference type="Proteomes" id="UP000221165">
    <property type="component" value="Unassembled WGS sequence"/>
</dbReference>
<dbReference type="GeneID" id="94427415"/>